<feature type="transmembrane region" description="Helical" evidence="1">
    <location>
        <begin position="205"/>
        <end position="223"/>
    </location>
</feature>
<keyword evidence="3" id="KW-1185">Reference proteome</keyword>
<feature type="transmembrane region" description="Helical" evidence="1">
    <location>
        <begin position="258"/>
        <end position="278"/>
    </location>
</feature>
<feature type="transmembrane region" description="Helical" evidence="1">
    <location>
        <begin position="229"/>
        <end position="246"/>
    </location>
</feature>
<feature type="transmembrane region" description="Helical" evidence="1">
    <location>
        <begin position="12"/>
        <end position="32"/>
    </location>
</feature>
<accession>A0AAE3L0X6</accession>
<feature type="transmembrane region" description="Helical" evidence="1">
    <location>
        <begin position="318"/>
        <end position="341"/>
    </location>
</feature>
<evidence type="ECO:0000256" key="1">
    <source>
        <dbReference type="SAM" id="Phobius"/>
    </source>
</evidence>
<comment type="caution">
    <text evidence="2">The sequence shown here is derived from an EMBL/GenBank/DDBJ whole genome shotgun (WGS) entry which is preliminary data.</text>
</comment>
<feature type="transmembrane region" description="Helical" evidence="1">
    <location>
        <begin position="52"/>
        <end position="71"/>
    </location>
</feature>
<reference evidence="2" key="1">
    <citation type="submission" date="2022-08" db="EMBL/GenBank/DDBJ databases">
        <title>Genomic Encyclopedia of Type Strains, Phase III (KMG-III): the genomes of soil and plant-associated and newly described type strains.</title>
        <authorList>
            <person name="Whitman W."/>
        </authorList>
    </citation>
    <scope>NUCLEOTIDE SEQUENCE</scope>
    <source>
        <strain evidence="2">HMT 1</strain>
    </source>
</reference>
<gene>
    <name evidence="2" type="ORF">J2T55_001239</name>
</gene>
<dbReference type="AlphaFoldDB" id="A0AAE3L0X6"/>
<name>A0AAE3L0X6_9GAMM</name>
<keyword evidence="1" id="KW-0812">Transmembrane</keyword>
<feature type="transmembrane region" description="Helical" evidence="1">
    <location>
        <begin position="160"/>
        <end position="184"/>
    </location>
</feature>
<dbReference type="RefSeq" id="WP_259054843.1">
    <property type="nucleotide sequence ID" value="NZ_JANUCT010000007.1"/>
</dbReference>
<keyword evidence="1" id="KW-0472">Membrane</keyword>
<feature type="transmembrane region" description="Helical" evidence="1">
    <location>
        <begin position="83"/>
        <end position="99"/>
    </location>
</feature>
<keyword evidence="1" id="KW-1133">Transmembrane helix</keyword>
<dbReference type="EMBL" id="JANUCT010000007">
    <property type="protein sequence ID" value="MCS3903219.1"/>
    <property type="molecule type" value="Genomic_DNA"/>
</dbReference>
<dbReference type="Proteomes" id="UP001204445">
    <property type="component" value="Unassembled WGS sequence"/>
</dbReference>
<evidence type="ECO:0000313" key="2">
    <source>
        <dbReference type="EMBL" id="MCS3903219.1"/>
    </source>
</evidence>
<evidence type="ECO:0000313" key="3">
    <source>
        <dbReference type="Proteomes" id="UP001204445"/>
    </source>
</evidence>
<protein>
    <submittedName>
        <fullName evidence="2">Uncharacterized protein involved in response to NO</fullName>
    </submittedName>
</protein>
<dbReference type="Pfam" id="PF05940">
    <property type="entry name" value="NnrS"/>
    <property type="match status" value="1"/>
</dbReference>
<proteinExistence type="predicted"/>
<dbReference type="InterPro" id="IPR010266">
    <property type="entry name" value="NnrS"/>
</dbReference>
<feature type="transmembrane region" description="Helical" evidence="1">
    <location>
        <begin position="105"/>
        <end position="124"/>
    </location>
</feature>
<sequence>MNNDWLADGFRPFFLGAAWLGVAWMLLWLLLLQFGLAIDRAIPALQWHAHEMLFGYVMAVLAGFLLTAMQNWTGLRLVTRRQLALLFGVWLAGRLAFVMPGGLPLGVVSIIDLAFLPLLAGIAGHTLIAAGNRRNYSLLLLLLAFWSCNLLLHLEWHGIVAGVTAAVQDVTVLLVVTLLVFMGGRVIPFFTERRLPVAAPLQWPWLNWAATLACLALIPAYLWLGRTPALAALLVIAAVLVLLRWLAWKPWHTLAEPLLWVLHLGYAWVPAGLLLLALHSTTELVWSVGIHALMVGAMGSLTLGMMARVALGHSGRPLAAHPAVTVAFVLMSLAAVLRVLAGVYPGINTLLVGAGLLWSLALLLYALVYTPLLMEKRQAVT</sequence>
<feature type="transmembrane region" description="Helical" evidence="1">
    <location>
        <begin position="347"/>
        <end position="368"/>
    </location>
</feature>
<feature type="transmembrane region" description="Helical" evidence="1">
    <location>
        <begin position="284"/>
        <end position="306"/>
    </location>
</feature>
<feature type="transmembrane region" description="Helical" evidence="1">
    <location>
        <begin position="136"/>
        <end position="154"/>
    </location>
</feature>
<organism evidence="2 3">
    <name type="scientific">Methylohalomonas lacus</name>
    <dbReference type="NCBI Taxonomy" id="398773"/>
    <lineage>
        <taxon>Bacteria</taxon>
        <taxon>Pseudomonadati</taxon>
        <taxon>Pseudomonadota</taxon>
        <taxon>Gammaproteobacteria</taxon>
        <taxon>Methylohalomonadales</taxon>
        <taxon>Methylohalomonadaceae</taxon>
        <taxon>Methylohalomonas</taxon>
    </lineage>
</organism>